<dbReference type="STRING" id="215743.ROSMUCSMR3_00477"/>
<dbReference type="AlphaFoldDB" id="A0A0A0HLP5"/>
<comment type="caution">
    <text evidence="4">The sequence shown here is derived from an EMBL/GenBank/DDBJ whole genome shotgun (WGS) entry which is preliminary data.</text>
</comment>
<evidence type="ECO:0000313" key="4">
    <source>
        <dbReference type="EMBL" id="KGM88115.1"/>
    </source>
</evidence>
<dbReference type="EMBL" id="AONH01000010">
    <property type="protein sequence ID" value="KGM88115.1"/>
    <property type="molecule type" value="Genomic_DNA"/>
</dbReference>
<dbReference type="InterPro" id="IPR016181">
    <property type="entry name" value="Acyl_CoA_acyltransferase"/>
</dbReference>
<dbReference type="Proteomes" id="UP000030021">
    <property type="component" value="Unassembled WGS sequence"/>
</dbReference>
<dbReference type="GO" id="GO:0004145">
    <property type="term" value="F:diamine N-acetyltransferase activity"/>
    <property type="evidence" value="ECO:0007669"/>
    <property type="project" value="UniProtKB-EC"/>
</dbReference>
<dbReference type="SUPFAM" id="SSF55729">
    <property type="entry name" value="Acyl-CoA N-acyltransferases (Nat)"/>
    <property type="match status" value="1"/>
</dbReference>
<dbReference type="HOGENOM" id="CLU_1685279_0_0_5"/>
<evidence type="ECO:0000256" key="2">
    <source>
        <dbReference type="ARBA" id="ARBA00023315"/>
    </source>
</evidence>
<dbReference type="Gene3D" id="3.40.630.30">
    <property type="match status" value="1"/>
</dbReference>
<dbReference type="InterPro" id="IPR050832">
    <property type="entry name" value="Bact_Acetyltransf"/>
</dbReference>
<proteinExistence type="predicted"/>
<evidence type="ECO:0000259" key="3">
    <source>
        <dbReference type="PROSITE" id="PS51186"/>
    </source>
</evidence>
<protein>
    <submittedName>
        <fullName evidence="4">Acetyltransferase</fullName>
        <ecNumber evidence="4">2.3.1.57</ecNumber>
    </submittedName>
</protein>
<dbReference type="InterPro" id="IPR000182">
    <property type="entry name" value="GNAT_dom"/>
</dbReference>
<sequence length="156" mass="16806">MNTVPPVEIREAQPDDATELARLSRALAVHVADPDPGDDTSLIVAACFGTERWLDVLVAEQGGVILGLAAYGRRFELHTRQKTLWLADLVVDEGIRGLGIGGLLLQAVKRRALDLGCGAIVADLWVCNIAARAFYDHAGARKVSDIEIRVIDLPSV</sequence>
<dbReference type="PATRIC" id="fig|1288298.3.peg.1824"/>
<dbReference type="OrthoDB" id="7743696at2"/>
<dbReference type="PROSITE" id="PS51186">
    <property type="entry name" value="GNAT"/>
    <property type="match status" value="1"/>
</dbReference>
<feature type="domain" description="N-acetyltransferase" evidence="3">
    <location>
        <begin position="7"/>
        <end position="156"/>
    </location>
</feature>
<dbReference type="eggNOG" id="COG0456">
    <property type="taxonomic scope" value="Bacteria"/>
</dbReference>
<keyword evidence="1 4" id="KW-0808">Transferase</keyword>
<accession>A0A0A0HLP5</accession>
<dbReference type="EC" id="2.3.1.57" evidence="4"/>
<evidence type="ECO:0000256" key="1">
    <source>
        <dbReference type="ARBA" id="ARBA00022679"/>
    </source>
</evidence>
<organism evidence="4 5">
    <name type="scientific">Roseovarius mucosus DSM 17069</name>
    <dbReference type="NCBI Taxonomy" id="1288298"/>
    <lineage>
        <taxon>Bacteria</taxon>
        <taxon>Pseudomonadati</taxon>
        <taxon>Pseudomonadota</taxon>
        <taxon>Alphaproteobacteria</taxon>
        <taxon>Rhodobacterales</taxon>
        <taxon>Roseobacteraceae</taxon>
        <taxon>Roseovarius</taxon>
    </lineage>
</organism>
<dbReference type="Pfam" id="PF00583">
    <property type="entry name" value="Acetyltransf_1"/>
    <property type="match status" value="1"/>
</dbReference>
<name>A0A0A0HLP5_9RHOB</name>
<keyword evidence="2 4" id="KW-0012">Acyltransferase</keyword>
<evidence type="ECO:0000313" key="5">
    <source>
        <dbReference type="Proteomes" id="UP000030021"/>
    </source>
</evidence>
<gene>
    <name evidence="4" type="ORF">rosmuc_01809</name>
</gene>
<dbReference type="PANTHER" id="PTHR43877">
    <property type="entry name" value="AMINOALKYLPHOSPHONATE N-ACETYLTRANSFERASE-RELATED-RELATED"/>
    <property type="match status" value="1"/>
</dbReference>
<reference evidence="4 5" key="1">
    <citation type="submission" date="2013-01" db="EMBL/GenBank/DDBJ databases">
        <authorList>
            <person name="Fiebig A."/>
            <person name="Goeker M."/>
            <person name="Klenk H.-P.P."/>
        </authorList>
    </citation>
    <scope>NUCLEOTIDE SEQUENCE [LARGE SCALE GENOMIC DNA]</scope>
    <source>
        <strain evidence="4 5">DSM 17069</strain>
    </source>
</reference>
<dbReference type="RefSeq" id="WP_102105919.1">
    <property type="nucleotide sequence ID" value="NZ_KN293979.1"/>
</dbReference>